<organism evidence="2 3">
    <name type="scientific">Gossypium stocksii</name>
    <dbReference type="NCBI Taxonomy" id="47602"/>
    <lineage>
        <taxon>Eukaryota</taxon>
        <taxon>Viridiplantae</taxon>
        <taxon>Streptophyta</taxon>
        <taxon>Embryophyta</taxon>
        <taxon>Tracheophyta</taxon>
        <taxon>Spermatophyta</taxon>
        <taxon>Magnoliopsida</taxon>
        <taxon>eudicotyledons</taxon>
        <taxon>Gunneridae</taxon>
        <taxon>Pentapetalae</taxon>
        <taxon>rosids</taxon>
        <taxon>malvids</taxon>
        <taxon>Malvales</taxon>
        <taxon>Malvaceae</taxon>
        <taxon>Malvoideae</taxon>
        <taxon>Gossypium</taxon>
    </lineage>
</organism>
<evidence type="ECO:0000313" key="2">
    <source>
        <dbReference type="EMBL" id="KAH1047100.1"/>
    </source>
</evidence>
<proteinExistence type="predicted"/>
<comment type="caution">
    <text evidence="2">The sequence shown here is derived from an EMBL/GenBank/DDBJ whole genome shotgun (WGS) entry which is preliminary data.</text>
</comment>
<keyword evidence="3" id="KW-1185">Reference proteome</keyword>
<name>A0A9D3ULE1_9ROSI</name>
<dbReference type="PANTHER" id="PTHR48200">
    <property type="entry name" value="PROTEIN, PUTATIVE-RELATED"/>
    <property type="match status" value="1"/>
</dbReference>
<reference evidence="2 3" key="1">
    <citation type="journal article" date="2021" name="Plant Biotechnol. J.">
        <title>Multi-omics assisted identification of the key and species-specific regulatory components of drought-tolerant mechanisms in Gossypium stocksii.</title>
        <authorList>
            <person name="Yu D."/>
            <person name="Ke L."/>
            <person name="Zhang D."/>
            <person name="Wu Y."/>
            <person name="Sun Y."/>
            <person name="Mei J."/>
            <person name="Sun J."/>
            <person name="Sun Y."/>
        </authorList>
    </citation>
    <scope>NUCLEOTIDE SEQUENCE [LARGE SCALE GENOMIC DNA]</scope>
    <source>
        <strain evidence="3">cv. E1</strain>
        <tissue evidence="2">Leaf</tissue>
    </source>
</reference>
<evidence type="ECO:0000313" key="3">
    <source>
        <dbReference type="Proteomes" id="UP000828251"/>
    </source>
</evidence>
<evidence type="ECO:0000256" key="1">
    <source>
        <dbReference type="SAM" id="Coils"/>
    </source>
</evidence>
<dbReference type="AlphaFoldDB" id="A0A9D3ULE1"/>
<gene>
    <name evidence="2" type="ORF">J1N35_037884</name>
</gene>
<sequence>MVPDEILYRCGSFDWIPLLGIWGAIGYKKRVNEISTAWNQTRHMKRVDVSPMTTLEYSGWRNKRVNDNIPKPSLEGARSMDEYLRVVLSELEIIKQDFKKKSLELEKRIEELEEENNAYEIRRGCSETGGQLKKRRGNLRKIKIVRR</sequence>
<keyword evidence="1" id="KW-0175">Coiled coil</keyword>
<dbReference type="PANTHER" id="PTHR48200:SF1">
    <property type="entry name" value="AMINOTRANSFERASE-LIKE PLANT MOBILE DOMAIN-CONTAINING PROTEIN"/>
    <property type="match status" value="1"/>
</dbReference>
<dbReference type="Proteomes" id="UP000828251">
    <property type="component" value="Unassembled WGS sequence"/>
</dbReference>
<accession>A0A9D3ULE1</accession>
<feature type="coiled-coil region" evidence="1">
    <location>
        <begin position="88"/>
        <end position="122"/>
    </location>
</feature>
<dbReference type="EMBL" id="JAIQCV010000011">
    <property type="protein sequence ID" value="KAH1047100.1"/>
    <property type="molecule type" value="Genomic_DNA"/>
</dbReference>
<protein>
    <submittedName>
        <fullName evidence="2">Uncharacterized protein</fullName>
    </submittedName>
</protein>